<dbReference type="PATRIC" id="fig|33036.3.peg.1149"/>
<evidence type="ECO:0000256" key="2">
    <source>
        <dbReference type="ARBA" id="ARBA00013025"/>
    </source>
</evidence>
<comment type="similarity">
    <text evidence="1 10">Belongs to the folylpolyglutamate synthase family.</text>
</comment>
<dbReference type="AlphaFoldDB" id="A0A133KDQ1"/>
<dbReference type="EC" id="6.3.2.17" evidence="2"/>
<dbReference type="InterPro" id="IPR004101">
    <property type="entry name" value="Mur_ligase_C"/>
</dbReference>
<feature type="domain" description="Mur ligase central" evidence="12">
    <location>
        <begin position="49"/>
        <end position="269"/>
    </location>
</feature>
<keyword evidence="14" id="KW-1185">Reference proteome</keyword>
<protein>
    <recommendedName>
        <fullName evidence="2">tetrahydrofolate synthase</fullName>
        <ecNumber evidence="2">6.3.2.17</ecNumber>
    </recommendedName>
    <alternativeName>
        <fullName evidence="8">Tetrahydrofolylpolyglutamate synthase</fullName>
    </alternativeName>
</protein>
<organism evidence="13 14">
    <name type="scientific">Anaerococcus tetradius</name>
    <dbReference type="NCBI Taxonomy" id="33036"/>
    <lineage>
        <taxon>Bacteria</taxon>
        <taxon>Bacillati</taxon>
        <taxon>Bacillota</taxon>
        <taxon>Tissierellia</taxon>
        <taxon>Tissierellales</taxon>
        <taxon>Peptoniphilaceae</taxon>
        <taxon>Anaerococcus</taxon>
    </lineage>
</organism>
<dbReference type="InterPro" id="IPR036565">
    <property type="entry name" value="Mur-like_cat_sf"/>
</dbReference>
<dbReference type="InterPro" id="IPR018109">
    <property type="entry name" value="Folylpolyglutamate_synth_CS"/>
</dbReference>
<evidence type="ECO:0000256" key="10">
    <source>
        <dbReference type="PIRNR" id="PIRNR001563"/>
    </source>
</evidence>
<dbReference type="GO" id="GO:0046872">
    <property type="term" value="F:metal ion binding"/>
    <property type="evidence" value="ECO:0007669"/>
    <property type="project" value="UniProtKB-KW"/>
</dbReference>
<name>A0A133KDQ1_9FIRM</name>
<gene>
    <name evidence="13" type="ORF">HMPREF3200_01160</name>
</gene>
<evidence type="ECO:0000256" key="5">
    <source>
        <dbReference type="ARBA" id="ARBA00022741"/>
    </source>
</evidence>
<keyword evidence="4" id="KW-0479">Metal-binding</keyword>
<keyword evidence="3 10" id="KW-0436">Ligase</keyword>
<evidence type="ECO:0000256" key="8">
    <source>
        <dbReference type="ARBA" id="ARBA00030592"/>
    </source>
</evidence>
<dbReference type="SUPFAM" id="SSF53244">
    <property type="entry name" value="MurD-like peptide ligases, peptide-binding domain"/>
    <property type="match status" value="1"/>
</dbReference>
<evidence type="ECO:0000259" key="11">
    <source>
        <dbReference type="Pfam" id="PF02875"/>
    </source>
</evidence>
<evidence type="ECO:0000259" key="12">
    <source>
        <dbReference type="Pfam" id="PF08245"/>
    </source>
</evidence>
<evidence type="ECO:0000313" key="13">
    <source>
        <dbReference type="EMBL" id="KWZ77689.1"/>
    </source>
</evidence>
<dbReference type="Gene3D" id="3.90.190.20">
    <property type="entry name" value="Mur ligase, C-terminal domain"/>
    <property type="match status" value="1"/>
</dbReference>
<dbReference type="OrthoDB" id="9809356at2"/>
<keyword evidence="6 10" id="KW-0067">ATP-binding</keyword>
<keyword evidence="5 10" id="KW-0547">Nucleotide-binding</keyword>
<dbReference type="PIRSF" id="PIRSF001563">
    <property type="entry name" value="Folylpolyglu_synth"/>
    <property type="match status" value="1"/>
</dbReference>
<evidence type="ECO:0000256" key="3">
    <source>
        <dbReference type="ARBA" id="ARBA00022598"/>
    </source>
</evidence>
<dbReference type="STRING" id="33036.HMPREF3200_01160"/>
<feature type="domain" description="Mur ligase C-terminal" evidence="11">
    <location>
        <begin position="295"/>
        <end position="414"/>
    </location>
</feature>
<dbReference type="Proteomes" id="UP000070383">
    <property type="component" value="Unassembled WGS sequence"/>
</dbReference>
<evidence type="ECO:0000256" key="4">
    <source>
        <dbReference type="ARBA" id="ARBA00022723"/>
    </source>
</evidence>
<evidence type="ECO:0000313" key="14">
    <source>
        <dbReference type="Proteomes" id="UP000070383"/>
    </source>
</evidence>
<comment type="catalytic activity">
    <reaction evidence="9">
        <text>(6S)-5,6,7,8-tetrahydrofolyl-(gamma-L-Glu)(n) + L-glutamate + ATP = (6S)-5,6,7,8-tetrahydrofolyl-(gamma-L-Glu)(n+1) + ADP + phosphate + H(+)</text>
        <dbReference type="Rhea" id="RHEA:10580"/>
        <dbReference type="Rhea" id="RHEA-COMP:14738"/>
        <dbReference type="Rhea" id="RHEA-COMP:14740"/>
        <dbReference type="ChEBI" id="CHEBI:15378"/>
        <dbReference type="ChEBI" id="CHEBI:29985"/>
        <dbReference type="ChEBI" id="CHEBI:30616"/>
        <dbReference type="ChEBI" id="CHEBI:43474"/>
        <dbReference type="ChEBI" id="CHEBI:141005"/>
        <dbReference type="ChEBI" id="CHEBI:456216"/>
        <dbReference type="EC" id="6.3.2.17"/>
    </reaction>
</comment>
<sequence>MEVEMKNFNDYYEYIINRGNTNGGHSLEKIRRLLALFDNPQDKIDVIHVAGTNGKGSTAHMLEETLALKNKVGLFTSPYMTKINESISISGEDISDEDFMEIIDRLKEPLKRLDEEGYHNSYFEVLTAIMYIYFYEKKVDLAVVEVGLGGSLDSTNIIKKPKACVITTISKDHVQILGDSLEEIAGNKAGIIKEDSRVFLYPKEGTVKKVFTDKCEQSHSKLYTYDKNEIEILKLGSTYNEFNFRDYKNIKTSLTGIHQVYNAATALLCLDHIKDEYNLTKDDIYKGLFRADNPGRLQMISKKPRILLDGSHNKEAIDALIKSLENYTYDRLIVGFSILKDKDYPYIIEKLSKVAGKIILTQIEDNPRAFDLDDLYEIVKEKFDDVEKIKDPIEAYNFSKKIASDEDLVIWCGSLYLVGNLLKYEKES</sequence>
<dbReference type="InterPro" id="IPR036615">
    <property type="entry name" value="Mur_ligase_C_dom_sf"/>
</dbReference>
<dbReference type="PANTHER" id="PTHR11136">
    <property type="entry name" value="FOLYLPOLYGLUTAMATE SYNTHASE-RELATED"/>
    <property type="match status" value="1"/>
</dbReference>
<dbReference type="GO" id="GO:0008841">
    <property type="term" value="F:dihydrofolate synthase activity"/>
    <property type="evidence" value="ECO:0007669"/>
    <property type="project" value="TreeGrafter"/>
</dbReference>
<dbReference type="GO" id="GO:0005524">
    <property type="term" value="F:ATP binding"/>
    <property type="evidence" value="ECO:0007669"/>
    <property type="project" value="UniProtKB-KW"/>
</dbReference>
<dbReference type="PANTHER" id="PTHR11136:SF0">
    <property type="entry name" value="DIHYDROFOLATE SYNTHETASE-RELATED"/>
    <property type="match status" value="1"/>
</dbReference>
<dbReference type="PROSITE" id="PS01012">
    <property type="entry name" value="FOLYLPOLYGLU_SYNT_2"/>
    <property type="match status" value="1"/>
</dbReference>
<evidence type="ECO:0000256" key="7">
    <source>
        <dbReference type="ARBA" id="ARBA00022842"/>
    </source>
</evidence>
<dbReference type="Pfam" id="PF02875">
    <property type="entry name" value="Mur_ligase_C"/>
    <property type="match status" value="1"/>
</dbReference>
<dbReference type="GO" id="GO:0004326">
    <property type="term" value="F:tetrahydrofolylpolyglutamate synthase activity"/>
    <property type="evidence" value="ECO:0007669"/>
    <property type="project" value="UniProtKB-EC"/>
</dbReference>
<dbReference type="GO" id="GO:0005737">
    <property type="term" value="C:cytoplasm"/>
    <property type="evidence" value="ECO:0007669"/>
    <property type="project" value="TreeGrafter"/>
</dbReference>
<evidence type="ECO:0000256" key="1">
    <source>
        <dbReference type="ARBA" id="ARBA00008276"/>
    </source>
</evidence>
<comment type="caution">
    <text evidence="13">The sequence shown here is derived from an EMBL/GenBank/DDBJ whole genome shotgun (WGS) entry which is preliminary data.</text>
</comment>
<dbReference type="Gene3D" id="3.40.1190.10">
    <property type="entry name" value="Mur-like, catalytic domain"/>
    <property type="match status" value="1"/>
</dbReference>
<keyword evidence="7" id="KW-0460">Magnesium</keyword>
<dbReference type="Pfam" id="PF08245">
    <property type="entry name" value="Mur_ligase_M"/>
    <property type="match status" value="1"/>
</dbReference>
<dbReference type="SUPFAM" id="SSF53623">
    <property type="entry name" value="MurD-like peptide ligases, catalytic domain"/>
    <property type="match status" value="1"/>
</dbReference>
<reference evidence="14" key="1">
    <citation type="submission" date="2016-01" db="EMBL/GenBank/DDBJ databases">
        <authorList>
            <person name="Mitreva M."/>
            <person name="Pepin K.H."/>
            <person name="Mihindukulasuriya K.A."/>
            <person name="Fulton R."/>
            <person name="Fronick C."/>
            <person name="O'Laughlin M."/>
            <person name="Miner T."/>
            <person name="Herter B."/>
            <person name="Rosa B.A."/>
            <person name="Cordes M."/>
            <person name="Tomlinson C."/>
            <person name="Wollam A."/>
            <person name="Palsikar V.B."/>
            <person name="Mardis E.R."/>
            <person name="Wilson R.K."/>
        </authorList>
    </citation>
    <scope>NUCLEOTIDE SEQUENCE [LARGE SCALE GENOMIC DNA]</scope>
    <source>
        <strain evidence="14">MJR8151</strain>
    </source>
</reference>
<dbReference type="InterPro" id="IPR001645">
    <property type="entry name" value="Folylpolyglutamate_synth"/>
</dbReference>
<evidence type="ECO:0000256" key="9">
    <source>
        <dbReference type="ARBA" id="ARBA00047493"/>
    </source>
</evidence>
<dbReference type="InterPro" id="IPR013221">
    <property type="entry name" value="Mur_ligase_cen"/>
</dbReference>
<accession>A0A133KDQ1</accession>
<evidence type="ECO:0000256" key="6">
    <source>
        <dbReference type="ARBA" id="ARBA00022840"/>
    </source>
</evidence>
<proteinExistence type="inferred from homology"/>
<dbReference type="EMBL" id="LRPM01000046">
    <property type="protein sequence ID" value="KWZ77689.1"/>
    <property type="molecule type" value="Genomic_DNA"/>
</dbReference>
<dbReference type="NCBIfam" id="TIGR01499">
    <property type="entry name" value="folC"/>
    <property type="match status" value="1"/>
</dbReference>